<evidence type="ECO:0000313" key="3">
    <source>
        <dbReference type="Proteomes" id="UP000215914"/>
    </source>
</evidence>
<feature type="compositionally biased region" description="Polar residues" evidence="1">
    <location>
        <begin position="38"/>
        <end position="53"/>
    </location>
</feature>
<dbReference type="InParanoid" id="A0A251VCF1"/>
<sequence>MMLLLSWIKHHNVKEVSNGKKSDSMKNSNAAKMGFDGPSSSLTVNEPSQAELI</sequence>
<name>A0A251VCF1_HELAN</name>
<proteinExistence type="predicted"/>
<protein>
    <submittedName>
        <fullName evidence="2">Uncharacterized protein</fullName>
    </submittedName>
</protein>
<accession>A0A251VCF1</accession>
<reference evidence="3" key="1">
    <citation type="journal article" date="2017" name="Nature">
        <title>The sunflower genome provides insights into oil metabolism, flowering and Asterid evolution.</title>
        <authorList>
            <person name="Badouin H."/>
            <person name="Gouzy J."/>
            <person name="Grassa C.J."/>
            <person name="Murat F."/>
            <person name="Staton S.E."/>
            <person name="Cottret L."/>
            <person name="Lelandais-Briere C."/>
            <person name="Owens G.L."/>
            <person name="Carrere S."/>
            <person name="Mayjonade B."/>
            <person name="Legrand L."/>
            <person name="Gill N."/>
            <person name="Kane N.C."/>
            <person name="Bowers J.E."/>
            <person name="Hubner S."/>
            <person name="Bellec A."/>
            <person name="Berard A."/>
            <person name="Berges H."/>
            <person name="Blanchet N."/>
            <person name="Boniface M.C."/>
            <person name="Brunel D."/>
            <person name="Catrice O."/>
            <person name="Chaidir N."/>
            <person name="Claudel C."/>
            <person name="Donnadieu C."/>
            <person name="Faraut T."/>
            <person name="Fievet G."/>
            <person name="Helmstetter N."/>
            <person name="King M."/>
            <person name="Knapp S.J."/>
            <person name="Lai Z."/>
            <person name="Le Paslier M.C."/>
            <person name="Lippi Y."/>
            <person name="Lorenzon L."/>
            <person name="Mandel J.R."/>
            <person name="Marage G."/>
            <person name="Marchand G."/>
            <person name="Marquand E."/>
            <person name="Bret-Mestries E."/>
            <person name="Morien E."/>
            <person name="Nambeesan S."/>
            <person name="Nguyen T."/>
            <person name="Pegot-Espagnet P."/>
            <person name="Pouilly N."/>
            <person name="Raftis F."/>
            <person name="Sallet E."/>
            <person name="Schiex T."/>
            <person name="Thomas J."/>
            <person name="Vandecasteele C."/>
            <person name="Vares D."/>
            <person name="Vear F."/>
            <person name="Vautrin S."/>
            <person name="Crespi M."/>
            <person name="Mangin B."/>
            <person name="Burke J.M."/>
            <person name="Salse J."/>
            <person name="Munos S."/>
            <person name="Vincourt P."/>
            <person name="Rieseberg L.H."/>
            <person name="Langlade N.B."/>
        </authorList>
    </citation>
    <scope>NUCLEOTIDE SEQUENCE [LARGE SCALE GENOMIC DNA]</scope>
    <source>
        <strain evidence="3">cv. SF193</strain>
    </source>
</reference>
<keyword evidence="3" id="KW-1185">Reference proteome</keyword>
<organism evidence="2 3">
    <name type="scientific">Helianthus annuus</name>
    <name type="common">Common sunflower</name>
    <dbReference type="NCBI Taxonomy" id="4232"/>
    <lineage>
        <taxon>Eukaryota</taxon>
        <taxon>Viridiplantae</taxon>
        <taxon>Streptophyta</taxon>
        <taxon>Embryophyta</taxon>
        <taxon>Tracheophyta</taxon>
        <taxon>Spermatophyta</taxon>
        <taxon>Magnoliopsida</taxon>
        <taxon>eudicotyledons</taxon>
        <taxon>Gunneridae</taxon>
        <taxon>Pentapetalae</taxon>
        <taxon>asterids</taxon>
        <taxon>campanulids</taxon>
        <taxon>Asterales</taxon>
        <taxon>Asteraceae</taxon>
        <taxon>Asteroideae</taxon>
        <taxon>Heliantheae alliance</taxon>
        <taxon>Heliantheae</taxon>
        <taxon>Helianthus</taxon>
    </lineage>
</organism>
<feature type="region of interest" description="Disordered" evidence="1">
    <location>
        <begin position="16"/>
        <end position="53"/>
    </location>
</feature>
<dbReference type="Proteomes" id="UP000215914">
    <property type="component" value="Chromosome 2"/>
</dbReference>
<gene>
    <name evidence="2" type="ORF">HannXRQ_Chr02g0032901</name>
</gene>
<evidence type="ECO:0000313" key="2">
    <source>
        <dbReference type="EMBL" id="OTG33275.1"/>
    </source>
</evidence>
<dbReference type="AlphaFoldDB" id="A0A251VCF1"/>
<evidence type="ECO:0000256" key="1">
    <source>
        <dbReference type="SAM" id="MobiDB-lite"/>
    </source>
</evidence>
<dbReference type="EMBL" id="CM007891">
    <property type="protein sequence ID" value="OTG33275.1"/>
    <property type="molecule type" value="Genomic_DNA"/>
</dbReference>